<dbReference type="InterPro" id="IPR014030">
    <property type="entry name" value="Ketoacyl_synth_N"/>
</dbReference>
<dbReference type="InterPro" id="IPR042104">
    <property type="entry name" value="PKS_dehydratase_sf"/>
</dbReference>
<keyword evidence="1" id="KW-0596">Phosphopantetheine</keyword>
<dbReference type="CDD" id="cd00833">
    <property type="entry name" value="PKS"/>
    <property type="match status" value="1"/>
</dbReference>
<evidence type="ECO:0000259" key="7">
    <source>
        <dbReference type="PROSITE" id="PS52019"/>
    </source>
</evidence>
<dbReference type="GO" id="GO:0006633">
    <property type="term" value="P:fatty acid biosynthetic process"/>
    <property type="evidence" value="ECO:0007669"/>
    <property type="project" value="TreeGrafter"/>
</dbReference>
<dbReference type="KEGG" id="ache:ACHE_11097A"/>
<protein>
    <submittedName>
        <fullName evidence="8">Type I iterative PKS</fullName>
    </submittedName>
</protein>
<evidence type="ECO:0000259" key="6">
    <source>
        <dbReference type="PROSITE" id="PS52004"/>
    </source>
</evidence>
<evidence type="ECO:0000313" key="8">
    <source>
        <dbReference type="EMBL" id="BCR83695.1"/>
    </source>
</evidence>
<dbReference type="PROSITE" id="PS52019">
    <property type="entry name" value="PKS_MFAS_DH"/>
    <property type="match status" value="1"/>
</dbReference>
<dbReference type="InterPro" id="IPR020841">
    <property type="entry name" value="PKS_Beta-ketoAc_synthase_dom"/>
</dbReference>
<organism evidence="8 9">
    <name type="scientific">Aspergillus chevalieri</name>
    <name type="common">Eurotium chevalieri</name>
    <dbReference type="NCBI Taxonomy" id="182096"/>
    <lineage>
        <taxon>Eukaryota</taxon>
        <taxon>Fungi</taxon>
        <taxon>Dikarya</taxon>
        <taxon>Ascomycota</taxon>
        <taxon>Pezizomycotina</taxon>
        <taxon>Eurotiomycetes</taxon>
        <taxon>Eurotiomycetidae</taxon>
        <taxon>Eurotiales</taxon>
        <taxon>Aspergillaceae</taxon>
        <taxon>Aspergillus</taxon>
        <taxon>Aspergillus subgen. Aspergillus</taxon>
    </lineage>
</organism>
<dbReference type="PANTHER" id="PTHR43775">
    <property type="entry name" value="FATTY ACID SYNTHASE"/>
    <property type="match status" value="1"/>
</dbReference>
<proteinExistence type="predicted"/>
<evidence type="ECO:0000256" key="3">
    <source>
        <dbReference type="ARBA" id="ARBA00022679"/>
    </source>
</evidence>
<dbReference type="InterPro" id="IPR049900">
    <property type="entry name" value="PKS_mFAS_DH"/>
</dbReference>
<evidence type="ECO:0000256" key="1">
    <source>
        <dbReference type="ARBA" id="ARBA00022450"/>
    </source>
</evidence>
<keyword evidence="4" id="KW-0511">Multifunctional enzyme</keyword>
<dbReference type="RefSeq" id="XP_043132217.1">
    <property type="nucleotide sequence ID" value="XM_043275628.1"/>
</dbReference>
<dbReference type="Gene3D" id="3.30.70.3290">
    <property type="match status" value="1"/>
</dbReference>
<dbReference type="Gene3D" id="3.40.366.10">
    <property type="entry name" value="Malonyl-Coenzyme A Acyl Carrier Protein, domain 2"/>
    <property type="match status" value="1"/>
</dbReference>
<dbReference type="SMART" id="SM00825">
    <property type="entry name" value="PKS_KS"/>
    <property type="match status" value="1"/>
</dbReference>
<keyword evidence="3" id="KW-0808">Transferase</keyword>
<dbReference type="Proteomes" id="UP000637239">
    <property type="component" value="Chromosome 1"/>
</dbReference>
<feature type="domain" description="PKS/mFAS DH" evidence="7">
    <location>
        <begin position="933"/>
        <end position="1067"/>
    </location>
</feature>
<keyword evidence="2" id="KW-0597">Phosphoprotein</keyword>
<dbReference type="Gene3D" id="3.10.129.110">
    <property type="entry name" value="Polyketide synthase dehydratase"/>
    <property type="match status" value="1"/>
</dbReference>
<dbReference type="PROSITE" id="PS52004">
    <property type="entry name" value="KS3_2"/>
    <property type="match status" value="1"/>
</dbReference>
<dbReference type="GO" id="GO:0004312">
    <property type="term" value="F:fatty acid synthase activity"/>
    <property type="evidence" value="ECO:0007669"/>
    <property type="project" value="TreeGrafter"/>
</dbReference>
<dbReference type="InterPro" id="IPR049552">
    <property type="entry name" value="PKS_DH_N"/>
</dbReference>
<dbReference type="SUPFAM" id="SSF53901">
    <property type="entry name" value="Thiolase-like"/>
    <property type="match status" value="1"/>
</dbReference>
<dbReference type="Pfam" id="PF16197">
    <property type="entry name" value="KAsynt_C_assoc"/>
    <property type="match status" value="1"/>
</dbReference>
<dbReference type="SMART" id="SM00827">
    <property type="entry name" value="PKS_AT"/>
    <property type="match status" value="1"/>
</dbReference>
<dbReference type="GO" id="GO:0044550">
    <property type="term" value="P:secondary metabolite biosynthetic process"/>
    <property type="evidence" value="ECO:0007669"/>
    <property type="project" value="TreeGrafter"/>
</dbReference>
<dbReference type="InterPro" id="IPR016036">
    <property type="entry name" value="Malonyl_transacylase_ACP-bd"/>
</dbReference>
<keyword evidence="9" id="KW-1185">Reference proteome</keyword>
<dbReference type="PANTHER" id="PTHR43775:SF49">
    <property type="entry name" value="SYNTHASE, PUTATIVE (JCVI)-RELATED"/>
    <property type="match status" value="1"/>
</dbReference>
<dbReference type="InterPro" id="IPR032821">
    <property type="entry name" value="PKS_assoc"/>
</dbReference>
<dbReference type="SUPFAM" id="SSF55048">
    <property type="entry name" value="Probable ACP-binding domain of malonyl-CoA ACP transacylase"/>
    <property type="match status" value="1"/>
</dbReference>
<dbReference type="InterPro" id="IPR001227">
    <property type="entry name" value="Ac_transferase_dom_sf"/>
</dbReference>
<evidence type="ECO:0000256" key="5">
    <source>
        <dbReference type="PROSITE-ProRule" id="PRU01363"/>
    </source>
</evidence>
<dbReference type="InterPro" id="IPR014043">
    <property type="entry name" value="Acyl_transferase_dom"/>
</dbReference>
<dbReference type="EMBL" id="AP024416">
    <property type="protein sequence ID" value="BCR83695.1"/>
    <property type="molecule type" value="Genomic_DNA"/>
</dbReference>
<evidence type="ECO:0000256" key="4">
    <source>
        <dbReference type="ARBA" id="ARBA00023268"/>
    </source>
</evidence>
<dbReference type="Gene3D" id="3.40.47.10">
    <property type="match status" value="1"/>
</dbReference>
<dbReference type="AlphaFoldDB" id="A0A7R7VF78"/>
<dbReference type="InterPro" id="IPR014031">
    <property type="entry name" value="Ketoacyl_synth_C"/>
</dbReference>
<reference evidence="8" key="2">
    <citation type="submission" date="2021-02" db="EMBL/GenBank/DDBJ databases">
        <title>Aspergillus chevalieri M1 genome sequence.</title>
        <authorList>
            <person name="Kadooka C."/>
            <person name="Mori K."/>
            <person name="Futagami T."/>
        </authorList>
    </citation>
    <scope>NUCLEOTIDE SEQUENCE</scope>
    <source>
        <strain evidence="8">M1</strain>
    </source>
</reference>
<feature type="domain" description="Ketosynthase family 3 (KS3)" evidence="6">
    <location>
        <begin position="51"/>
        <end position="469"/>
    </location>
</feature>
<dbReference type="InterPro" id="IPR016039">
    <property type="entry name" value="Thiolase-like"/>
</dbReference>
<reference evidence="8" key="1">
    <citation type="submission" date="2021-01" db="EMBL/GenBank/DDBJ databases">
        <authorList>
            <consortium name="Aspergillus chevalieri M1 genome sequencing consortium"/>
            <person name="Kazuki M."/>
            <person name="Futagami T."/>
        </authorList>
    </citation>
    <scope>NUCLEOTIDE SEQUENCE</scope>
    <source>
        <strain evidence="8">M1</strain>
    </source>
</reference>
<dbReference type="Pfam" id="PF21089">
    <property type="entry name" value="PKS_DH_N"/>
    <property type="match status" value="1"/>
</dbReference>
<dbReference type="InterPro" id="IPR016035">
    <property type="entry name" value="Acyl_Trfase/lysoPLipase"/>
</dbReference>
<dbReference type="Pfam" id="PF00109">
    <property type="entry name" value="ketoacyl-synt"/>
    <property type="match status" value="1"/>
</dbReference>
<evidence type="ECO:0000313" key="9">
    <source>
        <dbReference type="Proteomes" id="UP000637239"/>
    </source>
</evidence>
<dbReference type="Pfam" id="PF02801">
    <property type="entry name" value="Ketoacyl-synt_C"/>
    <property type="match status" value="1"/>
</dbReference>
<evidence type="ECO:0000256" key="2">
    <source>
        <dbReference type="ARBA" id="ARBA00022553"/>
    </source>
</evidence>
<dbReference type="SUPFAM" id="SSF52151">
    <property type="entry name" value="FabD/lysophospholipase-like"/>
    <property type="match status" value="1"/>
</dbReference>
<comment type="caution">
    <text evidence="5">Lacks conserved residue(s) required for the propagation of feature annotation.</text>
</comment>
<accession>A0A7R7VF78</accession>
<name>A0A7R7VF78_ASPCH</name>
<gene>
    <name evidence="8" type="ORF">ACHE_11097A</name>
</gene>
<dbReference type="GeneID" id="66978054"/>
<sequence>MRGIASDSLMDGTLLSGGEIDMPNHAGHFPVRETSTFQSRDGSLPDIAPVPFPIAIVGMGMRLPGGISNETEFWDFLINKRDGLCKVPEDRYNIDAFYDTSKPGHVRTRHGYYLQDDIAQVDNGFFGISKTEAAKLDPQQRLLMEVIWECMENGGQTQWRGKNIGCYVGVFGEDWLDLMSKDVQNNDRYRVVCSGDFAISNRISFEYDLGGPSMTIRTGCSSSMVGLHEACQAIYSGECSSALVAGTNIIITPTMTTTMSDNMVLSPSGICRTFDAAADGYGRGEAINALFIKPLSQAMKDGDPIRAIIRSTVVNCDGRTPSITTPGSEAQERLVRAAYRKAQIEDACRTGFFECHGTGTIVGDSSEASVVAKVFGEKGIHMGAVKPNVGHSEGASAITSIIKTVLALEHKVIPPNVHFEKPNLKVIPFNEAKLQVPVEATPWPKDRIERASVNSFGIGGTNAHLILDSASSYCQGQSSQAVSRSVPGPQLLLLSAKSASSLDRKTEEIKKYLQDQPAATPDLAYTLAMRREHMQHRAFALAEEGIAPSFEKFRSSCPSAVFVFTGQGAQWPGMGKDLISRSKRFRESIRTMDRALQGLKSAPEWNIEDELLKCKGESRVQEAAFAQPLSTAVQVALVDVLRDWGIIPTSVVGHSSGEIAASYASGAIPAEVAITIAYFRGQALQTRSSNCPGAMAAVGLSPERAKSYLNHGVTIACENSPQSVTLSGDEGILLEILEQIQKDDDILCRRLAVNTAYHSHHMYGPGESYESLMHGQISHNDSIMAQYSTATGTVIREPSKLDAAYWRLNLQSSVLFNTAVQRILGAHEETKLFLEIGPHSALSAPLRQIFQSAGDRQRPLYVPTLRRGADGWKCLLTTAGHLYAHGVPIELNTIFPDRSTLTNIPPYSWDHEERFWSETRVTRDWRLRQARHHELLGSRILGSSDIEPSWRNILQFDTALWLLDHRIQGQVVFPCAGYVAMVGEAIRQVTGSAEYSKTLSSSPLSDRRSSLMTLTRFGTTLQSLPTEMVHGKSIAQDKFEGSLTRHMKRHRSSLSFGQCNLKTGTVH</sequence>
<dbReference type="InterPro" id="IPR050091">
    <property type="entry name" value="PKS_NRPS_Biosynth_Enz"/>
</dbReference>
<dbReference type="Pfam" id="PF00698">
    <property type="entry name" value="Acyl_transf_1"/>
    <property type="match status" value="1"/>
</dbReference>